<dbReference type="EMBL" id="LK023346">
    <property type="protein sequence ID" value="CDS11342.1"/>
    <property type="molecule type" value="Genomic_DNA"/>
</dbReference>
<dbReference type="Pfam" id="PF06017">
    <property type="entry name" value="Myosin_TH1"/>
    <property type="match status" value="1"/>
</dbReference>
<dbReference type="Gene3D" id="3.40.850.10">
    <property type="entry name" value="Kinesin motor domain"/>
    <property type="match status" value="1"/>
</dbReference>
<dbReference type="GO" id="GO:0044853">
    <property type="term" value="C:plasma membrane raft"/>
    <property type="evidence" value="ECO:0007669"/>
    <property type="project" value="EnsemblFungi"/>
</dbReference>
<feature type="compositionally biased region" description="Low complexity" evidence="14">
    <location>
        <begin position="1192"/>
        <end position="1207"/>
    </location>
</feature>
<evidence type="ECO:0000256" key="5">
    <source>
        <dbReference type="ARBA" id="ARBA00022553"/>
    </source>
</evidence>
<keyword evidence="5" id="KW-0597">Phosphoprotein</keyword>
<dbReference type="GO" id="GO:0030479">
    <property type="term" value="C:actin cortical patch"/>
    <property type="evidence" value="ECO:0007669"/>
    <property type="project" value="UniProtKB-SubCell"/>
</dbReference>
<feature type="compositionally biased region" description="Pro residues" evidence="14">
    <location>
        <begin position="1239"/>
        <end position="1248"/>
    </location>
</feature>
<dbReference type="Pfam" id="PF00018">
    <property type="entry name" value="SH3_1"/>
    <property type="match status" value="1"/>
</dbReference>
<feature type="compositionally biased region" description="Low complexity" evidence="14">
    <location>
        <begin position="979"/>
        <end position="1021"/>
    </location>
</feature>
<feature type="compositionally biased region" description="Pro residues" evidence="14">
    <location>
        <begin position="1102"/>
        <end position="1120"/>
    </location>
</feature>
<dbReference type="CDD" id="cd11856">
    <property type="entry name" value="SH3_p47phox_like"/>
    <property type="match status" value="1"/>
</dbReference>
<evidence type="ECO:0000259" key="17">
    <source>
        <dbReference type="PROSITE" id="PS51757"/>
    </source>
</evidence>
<keyword evidence="6 13" id="KW-0547">Nucleotide-binding</keyword>
<dbReference type="Gene3D" id="2.30.30.40">
    <property type="entry name" value="SH3 Domains"/>
    <property type="match status" value="1"/>
</dbReference>
<evidence type="ECO:0000256" key="6">
    <source>
        <dbReference type="ARBA" id="ARBA00022741"/>
    </source>
</evidence>
<evidence type="ECO:0000256" key="12">
    <source>
        <dbReference type="PROSITE-ProRule" id="PRU00192"/>
    </source>
</evidence>
<dbReference type="GO" id="GO:0000146">
    <property type="term" value="F:microfilament motor activity"/>
    <property type="evidence" value="ECO:0007669"/>
    <property type="project" value="EnsemblFungi"/>
</dbReference>
<accession>A0A077WWZ4</accession>
<dbReference type="InterPro" id="IPR036961">
    <property type="entry name" value="Kinesin_motor_dom_sf"/>
</dbReference>
<keyword evidence="11 13" id="KW-0009">Actin-binding</keyword>
<dbReference type="Gene3D" id="1.10.10.820">
    <property type="match status" value="1"/>
</dbReference>
<feature type="compositionally biased region" description="Low complexity" evidence="14">
    <location>
        <begin position="1135"/>
        <end position="1148"/>
    </location>
</feature>
<dbReference type="PRINTS" id="PR00193">
    <property type="entry name" value="MYOSINHEAVY"/>
</dbReference>
<dbReference type="GO" id="GO:0007015">
    <property type="term" value="P:actin filament organization"/>
    <property type="evidence" value="ECO:0007669"/>
    <property type="project" value="TreeGrafter"/>
</dbReference>
<protein>
    <recommendedName>
        <fullName evidence="19">Myosin-1</fullName>
    </recommendedName>
</protein>
<dbReference type="FunFam" id="1.20.58.530:FF:000007">
    <property type="entry name" value="Myosin IE"/>
    <property type="match status" value="1"/>
</dbReference>
<keyword evidence="7" id="KW-0378">Hydrolase</keyword>
<evidence type="ECO:0000256" key="3">
    <source>
        <dbReference type="ARBA" id="ARBA00022443"/>
    </source>
</evidence>
<gene>
    <name evidence="18" type="ORF">LRAMOSA03605</name>
</gene>
<dbReference type="FunFam" id="1.20.5.4820:FF:000004">
    <property type="entry name" value="Myosin IE"/>
    <property type="match status" value="1"/>
</dbReference>
<dbReference type="PROSITE" id="PS50002">
    <property type="entry name" value="SH3"/>
    <property type="match status" value="1"/>
</dbReference>
<dbReference type="InterPro" id="IPR036028">
    <property type="entry name" value="SH3-like_dom_sf"/>
</dbReference>
<dbReference type="GO" id="GO:0016787">
    <property type="term" value="F:hydrolase activity"/>
    <property type="evidence" value="ECO:0007669"/>
    <property type="project" value="UniProtKB-KW"/>
</dbReference>
<dbReference type="CDD" id="cd01378">
    <property type="entry name" value="MYSc_Myo1"/>
    <property type="match status" value="1"/>
</dbReference>
<dbReference type="SMART" id="SM00242">
    <property type="entry name" value="MYSc"/>
    <property type="match status" value="1"/>
</dbReference>
<keyword evidence="10 13" id="KW-0505">Motor protein</keyword>
<evidence type="ECO:0000256" key="11">
    <source>
        <dbReference type="ARBA" id="ARBA00023203"/>
    </source>
</evidence>
<dbReference type="PRINTS" id="PR00452">
    <property type="entry name" value="SH3DOMAIN"/>
</dbReference>
<dbReference type="InterPro" id="IPR036072">
    <property type="entry name" value="MYSc_Myo1"/>
</dbReference>
<sequence length="1280" mass="141716">MVKKLGKKGEKKVIKASRPARADWKEGVKKKQVGVSDMTLLSKITDEAINDNLMKRWQNGEIYASSLLPSSTYIGHVLISVNPFRDLGIYTDTVLSGYRGKNLLEMPPHVFAIAESAYHHMSSYKENQCVIISGESGAGKTEAAKRIMQYIAAVSGGGQNSSIQEIKEMVLATNPLLESFGCAKTLRNNNSSRHGKYLEIQFNGQGEPVGAVITNYLLEKGRVVGQIENERNFHVFYQLTKAAPEEYQSAYGIQGPESYLYTSRSGCLDVDGINDVAEYSETIKAMEVVGLQKHEQDEIFKMLAVILWLGNLLFVEDDSGNAAISDPDVANFIAYLLEVDSEALSKALTSRIMETTRGGRRGSVYEVPLNITQATAVRDALAKAIYERLFEWIVTRVNLSLQSRGGDQYVIGVLDIYGFEIFDDNSFEQLCINYVNEKLQQIFIELTLKAEQEEYVREQIQWTPIKFFNNKVVCDLIEEKRPPGIFAALNDACATAHADSGAADNSFVQRLGFLSSNQHFESRGSKFLVRHYAGDVLYNVEGMTDKNKDALLKDLVELAAASSNEFISRTLFPERPDPNSRKRPPTAGDKIKASCNALVTKLMQCHPSYIRTIKPNDNRSSSEYDQKRVLHQVKYLGLCENIRVRRAGYAYRTTFEKFVERFYLLCPSTGYAGEYIWNGDAASGALEILKHNNIPADEWQMGTSKVFIRHPETIFALEGLRDKYWHNMATRIQRAWRAYVRYKHECARKVQRFWRQNKYNIGYLQAREYGHQLLGGNKERRRFSLLSMRKFTGDYLDVRAGSGLATMIRNAMTLRGGEEVVFSMRGSMLVPRAMRSSVPSPRTLVLTNQNLHILMTTKNGKMITMVDEKVISLNVINRVSTSTLRDDWIVLHVDSPEGDTILSCFFKTELMTHMAQQTGGRIKIDVQPQIQYRKKGNKQVTMKFVKDEKVKRDDVYKSHVVNVPSGEPANSQSFPPCATKPRLTTTSTRKTAAKKPAATRSAPRPVPAANRPVSNIQSSARAPPPPPPPPASAPAPDTTPSVPQFKAIYPFQSQEAGEIAFEKDDILEILEKDENGWWLARKDGKEGWVPSNYLEEFVAPKATPPPPPPPARRPAPPAPPVTSSSVETKPLPQRTSISPPATSTTPIAVMPGMAAAPNSNGVPPWKAQLEARKAAAAAGGGNNNTPTPAPRPTSSSGTAPVPAARRAPPVPGPKPVIPAKPSSMSKPVVPARPGSGAPTPAPRAPPRPTSTSPPSNAAASLADAIRARRQQPQPESDDEW</sequence>
<dbReference type="OrthoDB" id="6108017at2759"/>
<feature type="compositionally biased region" description="Pro residues" evidence="14">
    <location>
        <begin position="1208"/>
        <end position="1218"/>
    </location>
</feature>
<dbReference type="GO" id="GO:0006897">
    <property type="term" value="P:endocytosis"/>
    <property type="evidence" value="ECO:0007669"/>
    <property type="project" value="EnsemblFungi"/>
</dbReference>
<dbReference type="GO" id="GO:0051285">
    <property type="term" value="C:cell cortex of cell tip"/>
    <property type="evidence" value="ECO:0007669"/>
    <property type="project" value="EnsemblFungi"/>
</dbReference>
<feature type="compositionally biased region" description="Low complexity" evidence="14">
    <location>
        <begin position="1249"/>
        <end position="1264"/>
    </location>
</feature>
<feature type="domain" description="Myosin motor" evidence="16">
    <location>
        <begin position="33"/>
        <end position="722"/>
    </location>
</feature>
<dbReference type="PANTHER" id="PTHR13140">
    <property type="entry name" value="MYOSIN"/>
    <property type="match status" value="1"/>
</dbReference>
<name>A0A077WWZ4_9FUNG</name>
<feature type="region of interest" description="Disordered" evidence="14">
    <location>
        <begin position="570"/>
        <end position="589"/>
    </location>
</feature>
<evidence type="ECO:0000256" key="4">
    <source>
        <dbReference type="ARBA" id="ARBA00022490"/>
    </source>
</evidence>
<dbReference type="GO" id="GO:0005524">
    <property type="term" value="F:ATP binding"/>
    <property type="evidence" value="ECO:0007669"/>
    <property type="project" value="UniProtKB-UniRule"/>
</dbReference>
<dbReference type="PROSITE" id="PS51757">
    <property type="entry name" value="TH1"/>
    <property type="match status" value="1"/>
</dbReference>
<dbReference type="FunFam" id="1.20.120.720:FF:000015">
    <property type="entry name" value="Myosin I"/>
    <property type="match status" value="1"/>
</dbReference>
<dbReference type="SMART" id="SM00326">
    <property type="entry name" value="SH3"/>
    <property type="match status" value="1"/>
</dbReference>
<keyword evidence="9 13" id="KW-0518">Myosin</keyword>
<dbReference type="SUPFAM" id="SSF50044">
    <property type="entry name" value="SH3-domain"/>
    <property type="match status" value="1"/>
</dbReference>
<dbReference type="Gene3D" id="1.20.120.720">
    <property type="entry name" value="Myosin VI head, motor domain, U50 subdomain"/>
    <property type="match status" value="1"/>
</dbReference>
<evidence type="ECO:0000256" key="9">
    <source>
        <dbReference type="ARBA" id="ARBA00023123"/>
    </source>
</evidence>
<dbReference type="PROSITE" id="PS51456">
    <property type="entry name" value="MYOSIN_MOTOR"/>
    <property type="match status" value="1"/>
</dbReference>
<dbReference type="PANTHER" id="PTHR13140:SF837">
    <property type="entry name" value="MYOSIN-3-RELATED"/>
    <property type="match status" value="1"/>
</dbReference>
<dbReference type="GO" id="GO:0000147">
    <property type="term" value="P:actin cortical patch assembly"/>
    <property type="evidence" value="ECO:0007669"/>
    <property type="project" value="EnsemblFungi"/>
</dbReference>
<keyword evidence="3 12" id="KW-0728">SH3 domain</keyword>
<dbReference type="Pfam" id="PF00063">
    <property type="entry name" value="Myosin_head"/>
    <property type="match status" value="1"/>
</dbReference>
<dbReference type="InterPro" id="IPR001609">
    <property type="entry name" value="Myosin_head_motor_dom-like"/>
</dbReference>
<evidence type="ECO:0000256" key="1">
    <source>
        <dbReference type="ARBA" id="ARBA00004134"/>
    </source>
</evidence>
<dbReference type="Gene3D" id="1.20.58.530">
    <property type="match status" value="1"/>
</dbReference>
<feature type="binding site" evidence="13">
    <location>
        <begin position="134"/>
        <end position="141"/>
    </location>
    <ligand>
        <name>ATP</name>
        <dbReference type="ChEBI" id="CHEBI:30616"/>
    </ligand>
</feature>
<dbReference type="InterPro" id="IPR027417">
    <property type="entry name" value="P-loop_NTPase"/>
</dbReference>
<keyword evidence="4" id="KW-0963">Cytoplasm</keyword>
<feature type="domain" description="SH3" evidence="15">
    <location>
        <begin position="1040"/>
        <end position="1099"/>
    </location>
</feature>
<dbReference type="GO" id="GO:0051015">
    <property type="term" value="F:actin filament binding"/>
    <property type="evidence" value="ECO:0007669"/>
    <property type="project" value="EnsemblFungi"/>
</dbReference>
<proteinExistence type="inferred from homology"/>
<dbReference type="GO" id="GO:0043332">
    <property type="term" value="C:mating projection tip"/>
    <property type="evidence" value="ECO:0007669"/>
    <property type="project" value="EnsemblFungi"/>
</dbReference>
<dbReference type="GO" id="GO:0071933">
    <property type="term" value="F:Arp2/3 complex binding"/>
    <property type="evidence" value="ECO:0007669"/>
    <property type="project" value="EnsemblFungi"/>
</dbReference>
<dbReference type="FunFam" id="1.10.10.820:FF:000001">
    <property type="entry name" value="Myosin heavy chain"/>
    <property type="match status" value="1"/>
</dbReference>
<evidence type="ECO:0000256" key="10">
    <source>
        <dbReference type="ARBA" id="ARBA00023175"/>
    </source>
</evidence>
<evidence type="ECO:0000256" key="13">
    <source>
        <dbReference type="PROSITE-ProRule" id="PRU00782"/>
    </source>
</evidence>
<organism evidence="18">
    <name type="scientific">Lichtheimia ramosa</name>
    <dbReference type="NCBI Taxonomy" id="688394"/>
    <lineage>
        <taxon>Eukaryota</taxon>
        <taxon>Fungi</taxon>
        <taxon>Fungi incertae sedis</taxon>
        <taxon>Mucoromycota</taxon>
        <taxon>Mucoromycotina</taxon>
        <taxon>Mucoromycetes</taxon>
        <taxon>Mucorales</taxon>
        <taxon>Lichtheimiaceae</taxon>
        <taxon>Lichtheimia</taxon>
    </lineage>
</organism>
<evidence type="ECO:0000256" key="7">
    <source>
        <dbReference type="ARBA" id="ARBA00022801"/>
    </source>
</evidence>
<feature type="domain" description="TH1" evidence="17">
    <location>
        <begin position="780"/>
        <end position="969"/>
    </location>
</feature>
<keyword evidence="8 13" id="KW-0067">ATP-binding</keyword>
<dbReference type="GO" id="GO:0031097">
    <property type="term" value="C:medial cortex"/>
    <property type="evidence" value="ECO:0007669"/>
    <property type="project" value="EnsemblFungi"/>
</dbReference>
<evidence type="ECO:0000313" key="18">
    <source>
        <dbReference type="EMBL" id="CDS11342.1"/>
    </source>
</evidence>
<evidence type="ECO:0000256" key="14">
    <source>
        <dbReference type="SAM" id="MobiDB-lite"/>
    </source>
</evidence>
<evidence type="ECO:0000256" key="8">
    <source>
        <dbReference type="ARBA" id="ARBA00022840"/>
    </source>
</evidence>
<dbReference type="AlphaFoldDB" id="A0A077WWZ4"/>
<evidence type="ECO:0008006" key="19">
    <source>
        <dbReference type="Google" id="ProtNLM"/>
    </source>
</evidence>
<evidence type="ECO:0000256" key="2">
    <source>
        <dbReference type="ARBA" id="ARBA00008314"/>
    </source>
</evidence>
<dbReference type="GO" id="GO:0045160">
    <property type="term" value="C:myosin I complex"/>
    <property type="evidence" value="ECO:0007669"/>
    <property type="project" value="EnsemblFungi"/>
</dbReference>
<dbReference type="SUPFAM" id="SSF52540">
    <property type="entry name" value="P-loop containing nucleoside triphosphate hydrolases"/>
    <property type="match status" value="1"/>
</dbReference>
<feature type="region of interest" description="Actin-binding" evidence="13">
    <location>
        <begin position="595"/>
        <end position="617"/>
    </location>
</feature>
<comment type="similarity">
    <text evidence="2 13">Belongs to the TRAFAC class myosin-kinesin ATPase superfamily. Myosin family.</text>
</comment>
<dbReference type="FunFam" id="2.30.30.40:FF:000072">
    <property type="entry name" value="Unconventional Myosin IB"/>
    <property type="match status" value="1"/>
</dbReference>
<reference evidence="18" key="1">
    <citation type="journal article" date="2014" name="Genome Announc.">
        <title>De novo whole-genome sequence and genome annotation of Lichtheimia ramosa.</title>
        <authorList>
            <person name="Linde J."/>
            <person name="Schwartze V."/>
            <person name="Binder U."/>
            <person name="Lass-Florl C."/>
            <person name="Voigt K."/>
            <person name="Horn F."/>
        </authorList>
    </citation>
    <scope>NUCLEOTIDE SEQUENCE</scope>
    <source>
        <strain evidence="18">JMRC FSU:6197</strain>
    </source>
</reference>
<feature type="compositionally biased region" description="Pro residues" evidence="14">
    <location>
        <begin position="1022"/>
        <end position="1033"/>
    </location>
</feature>
<feature type="region of interest" description="Disordered" evidence="14">
    <location>
        <begin position="961"/>
        <end position="1049"/>
    </location>
</feature>
<feature type="region of interest" description="Disordered" evidence="14">
    <location>
        <begin position="1098"/>
        <end position="1280"/>
    </location>
</feature>
<evidence type="ECO:0000259" key="16">
    <source>
        <dbReference type="PROSITE" id="PS51456"/>
    </source>
</evidence>
<dbReference type="GO" id="GO:0051666">
    <property type="term" value="P:actin cortical patch localization"/>
    <property type="evidence" value="ECO:0007669"/>
    <property type="project" value="TreeGrafter"/>
</dbReference>
<dbReference type="InterPro" id="IPR001452">
    <property type="entry name" value="SH3_domain"/>
</dbReference>
<comment type="subcellular location">
    <subcellularLocation>
        <location evidence="1">Cytoplasm</location>
        <location evidence="1">Cytoskeleton</location>
        <location evidence="1">Actin patch</location>
    </subcellularLocation>
</comment>
<evidence type="ECO:0000259" key="15">
    <source>
        <dbReference type="PROSITE" id="PS50002"/>
    </source>
</evidence>
<dbReference type="Gene3D" id="1.20.5.4820">
    <property type="match status" value="1"/>
</dbReference>
<dbReference type="GO" id="GO:0000281">
    <property type="term" value="P:mitotic cytokinesis"/>
    <property type="evidence" value="ECO:0007669"/>
    <property type="project" value="EnsemblFungi"/>
</dbReference>
<dbReference type="InterPro" id="IPR010926">
    <property type="entry name" value="Myosin_TH1"/>
</dbReference>